<comment type="caution">
    <text evidence="2">The sequence shown here is derived from an EMBL/GenBank/DDBJ whole genome shotgun (WGS) entry which is preliminary data.</text>
</comment>
<feature type="transmembrane region" description="Helical" evidence="1">
    <location>
        <begin position="25"/>
        <end position="46"/>
    </location>
</feature>
<gene>
    <name evidence="2" type="ORF">H8R02_18805</name>
</gene>
<dbReference type="Proteomes" id="UP000596827">
    <property type="component" value="Unassembled WGS sequence"/>
</dbReference>
<accession>A0A923M915</accession>
<keyword evidence="1" id="KW-0472">Membrane</keyword>
<dbReference type="RefSeq" id="WP_187083019.1">
    <property type="nucleotide sequence ID" value="NZ_JACORU010000007.1"/>
</dbReference>
<organism evidence="2 3">
    <name type="scientific">Ramlibacter albus</name>
    <dbReference type="NCBI Taxonomy" id="2079448"/>
    <lineage>
        <taxon>Bacteria</taxon>
        <taxon>Pseudomonadati</taxon>
        <taxon>Pseudomonadota</taxon>
        <taxon>Betaproteobacteria</taxon>
        <taxon>Burkholderiales</taxon>
        <taxon>Comamonadaceae</taxon>
        <taxon>Ramlibacter</taxon>
    </lineage>
</organism>
<feature type="transmembrane region" description="Helical" evidence="1">
    <location>
        <begin position="53"/>
        <end position="73"/>
    </location>
</feature>
<keyword evidence="3" id="KW-1185">Reference proteome</keyword>
<evidence type="ECO:0000256" key="1">
    <source>
        <dbReference type="SAM" id="Phobius"/>
    </source>
</evidence>
<keyword evidence="1" id="KW-1133">Transmembrane helix</keyword>
<sequence length="169" mass="18719">MEKLPGFNTVFEIDRWSNGLLADELFRLGIGVVALVGSASWAVRLWRRHDGSVWRHGFGVAFTFLWAVAWLVLHDFPAAFSRGERLVQAYRNGTCEVAEGVVSVQFEQSRHGHSSGDRITIGGTKLVVNYFYATPAYRDTIAHGGVLRAGTYARVCHVDGAIVRVDVRA</sequence>
<proteinExistence type="predicted"/>
<name>A0A923M915_9BURK</name>
<protein>
    <submittedName>
        <fullName evidence="2">Uncharacterized protein</fullName>
    </submittedName>
</protein>
<reference evidence="2" key="1">
    <citation type="submission" date="2020-08" db="EMBL/GenBank/DDBJ databases">
        <title>Ramlibacter sp. GTP1 16S ribosomal RNA gene genome sequencing and assembly.</title>
        <authorList>
            <person name="Kang M."/>
        </authorList>
    </citation>
    <scope>NUCLEOTIDE SEQUENCE</scope>
    <source>
        <strain evidence="2">GTP1</strain>
    </source>
</reference>
<dbReference type="EMBL" id="JACORU010000007">
    <property type="protein sequence ID" value="MBC5766527.1"/>
    <property type="molecule type" value="Genomic_DNA"/>
</dbReference>
<dbReference type="AlphaFoldDB" id="A0A923M915"/>
<evidence type="ECO:0000313" key="2">
    <source>
        <dbReference type="EMBL" id="MBC5766527.1"/>
    </source>
</evidence>
<keyword evidence="1" id="KW-0812">Transmembrane</keyword>
<evidence type="ECO:0000313" key="3">
    <source>
        <dbReference type="Proteomes" id="UP000596827"/>
    </source>
</evidence>